<reference evidence="9 12" key="1">
    <citation type="submission" date="2018-09" db="EMBL/GenBank/DDBJ databases">
        <title>Roseomonas sp. nov., isolated from feces of Tibetan antelopes in the Qinghai-Tibet plateau, China.</title>
        <authorList>
            <person name="Tian Z."/>
        </authorList>
    </citation>
    <scope>NUCLEOTIDE SEQUENCE [LARGE SCALE GENOMIC DNA]</scope>
    <source>
        <strain evidence="10 11">Z23</strain>
        <strain evidence="9 12">Z24</strain>
    </source>
</reference>
<feature type="domain" description="Thioredoxin" evidence="8">
    <location>
        <begin position="12"/>
        <end position="164"/>
    </location>
</feature>
<evidence type="ECO:0000259" key="8">
    <source>
        <dbReference type="PROSITE" id="PS51352"/>
    </source>
</evidence>
<dbReference type="InterPro" id="IPR006311">
    <property type="entry name" value="TAT_signal"/>
</dbReference>
<dbReference type="InterPro" id="IPR012336">
    <property type="entry name" value="Thioredoxin-like_fold"/>
</dbReference>
<keyword evidence="4" id="KW-0560">Oxidoreductase</keyword>
<dbReference type="PANTHER" id="PTHR13887">
    <property type="entry name" value="GLUTATHIONE S-TRANSFERASE KAPPA"/>
    <property type="match status" value="1"/>
</dbReference>
<evidence type="ECO:0000256" key="3">
    <source>
        <dbReference type="ARBA" id="ARBA00022729"/>
    </source>
</evidence>
<evidence type="ECO:0000256" key="4">
    <source>
        <dbReference type="ARBA" id="ARBA00023002"/>
    </source>
</evidence>
<keyword evidence="11" id="KW-1185">Reference proteome</keyword>
<dbReference type="Gene3D" id="3.40.30.10">
    <property type="entry name" value="Glutaredoxin"/>
    <property type="match status" value="1"/>
</dbReference>
<evidence type="ECO:0000256" key="1">
    <source>
        <dbReference type="ARBA" id="ARBA00003565"/>
    </source>
</evidence>
<evidence type="ECO:0000313" key="10">
    <source>
        <dbReference type="EMBL" id="RMI24868.1"/>
    </source>
</evidence>
<evidence type="ECO:0000313" key="9">
    <source>
        <dbReference type="EMBL" id="RKK01685.1"/>
    </source>
</evidence>
<dbReference type="PROSITE" id="PS51318">
    <property type="entry name" value="TAT"/>
    <property type="match status" value="1"/>
</dbReference>
<feature type="signal peptide" evidence="7">
    <location>
        <begin position="1"/>
        <end position="28"/>
    </location>
</feature>
<dbReference type="InterPro" id="IPR036249">
    <property type="entry name" value="Thioredoxin-like_sf"/>
</dbReference>
<dbReference type="RefSeq" id="WP_120640639.1">
    <property type="nucleotide sequence ID" value="NZ_RAQU01000231.1"/>
</dbReference>
<dbReference type="GO" id="GO:0016491">
    <property type="term" value="F:oxidoreductase activity"/>
    <property type="evidence" value="ECO:0007669"/>
    <property type="project" value="UniProtKB-KW"/>
</dbReference>
<feature type="chain" id="PRO_5017263639" evidence="7">
    <location>
        <begin position="29"/>
        <end position="212"/>
    </location>
</feature>
<comment type="caution">
    <text evidence="9">The sequence shown here is derived from an EMBL/GenBank/DDBJ whole genome shotgun (WGS) entry which is preliminary data.</text>
</comment>
<gene>
    <name evidence="9" type="ORF">D6Z83_23655</name>
    <name evidence="10" type="ORF">EBE87_12070</name>
</gene>
<proteinExistence type="inferred from homology"/>
<keyword evidence="3 7" id="KW-0732">Signal</keyword>
<comment type="similarity">
    <text evidence="2">Belongs to the thioredoxin family. DsbA subfamily.</text>
</comment>
<dbReference type="Pfam" id="PF13462">
    <property type="entry name" value="Thioredoxin_4"/>
    <property type="match status" value="1"/>
</dbReference>
<dbReference type="EMBL" id="RAQU01000231">
    <property type="protein sequence ID" value="RKK01685.1"/>
    <property type="molecule type" value="Genomic_DNA"/>
</dbReference>
<dbReference type="InParanoid" id="A0A3A9JAT5"/>
<dbReference type="SUPFAM" id="SSF52833">
    <property type="entry name" value="Thioredoxin-like"/>
    <property type="match status" value="1"/>
</dbReference>
<evidence type="ECO:0000256" key="5">
    <source>
        <dbReference type="ARBA" id="ARBA00023157"/>
    </source>
</evidence>
<dbReference type="OrthoDB" id="8478320at2"/>
<dbReference type="Proteomes" id="UP000278036">
    <property type="component" value="Unassembled WGS sequence"/>
</dbReference>
<evidence type="ECO:0000256" key="2">
    <source>
        <dbReference type="ARBA" id="ARBA00005791"/>
    </source>
</evidence>
<dbReference type="AlphaFoldDB" id="A0A3A9JAT5"/>
<keyword evidence="5" id="KW-1015">Disulfide bond</keyword>
<evidence type="ECO:0000256" key="6">
    <source>
        <dbReference type="ARBA" id="ARBA00023284"/>
    </source>
</evidence>
<accession>A0A3A9JAT5</accession>
<dbReference type="PANTHER" id="PTHR13887:SF14">
    <property type="entry name" value="DISULFIDE BOND FORMATION PROTEIN D"/>
    <property type="match status" value="1"/>
</dbReference>
<dbReference type="InterPro" id="IPR013766">
    <property type="entry name" value="Thioredoxin_domain"/>
</dbReference>
<sequence length="212" mass="22648">MTISRRSLLLAPAVLAPLPLLSAGAAHAQGTTPVNGDPRLEDRTAGQADAKATVIEYFSLTCSHCAAFHKETWPQVKEKLVANGTVRMVWRDFPLDQLALAAAQVARSLPAERYEGFISALFASQERWAFTRGGDPIAEIAKIAALAGMTREQVDKAVADQNLARGILEARAKGQQEFNVSSTPTFVFGKKPQPGAIGYDRFAQLAGEAAGA</sequence>
<evidence type="ECO:0000256" key="7">
    <source>
        <dbReference type="SAM" id="SignalP"/>
    </source>
</evidence>
<name>A0A3A9JAT5_9PROT</name>
<evidence type="ECO:0000313" key="11">
    <source>
        <dbReference type="Proteomes" id="UP000274097"/>
    </source>
</evidence>
<dbReference type="PROSITE" id="PS51352">
    <property type="entry name" value="THIOREDOXIN_2"/>
    <property type="match status" value="1"/>
</dbReference>
<protein>
    <submittedName>
        <fullName evidence="9">DsbA family protein</fullName>
    </submittedName>
</protein>
<evidence type="ECO:0000313" key="12">
    <source>
        <dbReference type="Proteomes" id="UP000278036"/>
    </source>
</evidence>
<keyword evidence="6" id="KW-0676">Redox-active center</keyword>
<comment type="function">
    <text evidence="1">May be required for disulfide bond formation in some proteins.</text>
</comment>
<organism evidence="9 12">
    <name type="scientific">Teichococcus wenyumeiae</name>
    <dbReference type="NCBI Taxonomy" id="2478470"/>
    <lineage>
        <taxon>Bacteria</taxon>
        <taxon>Pseudomonadati</taxon>
        <taxon>Pseudomonadota</taxon>
        <taxon>Alphaproteobacteria</taxon>
        <taxon>Acetobacterales</taxon>
        <taxon>Roseomonadaceae</taxon>
        <taxon>Roseomonas</taxon>
    </lineage>
</organism>
<dbReference type="EMBL" id="RFLX01000007">
    <property type="protein sequence ID" value="RMI24868.1"/>
    <property type="molecule type" value="Genomic_DNA"/>
</dbReference>
<dbReference type="Proteomes" id="UP000274097">
    <property type="component" value="Unassembled WGS sequence"/>
</dbReference>